<accession>A0AAN6WUI0</accession>
<sequence length="215" mass="25009">MTPLSSTGWWMDAQCICYACVLDHRHTTRSSPESSFELHFPMGTCSGRGKWPMLCHPFFSATSIRFPKSWLGLKWRELAYAEFSSTLPRVPELCHTTSNYHDMLEGDTNCRANDPLFFFLSHLIDSISRQIVKRLSWWFWQLLMVVAGKVSVFGRGTSDRLRRSFLQPHDDRGDTAGRRFFGWQMLADRCSVAQLVNVPSFAFFRLIFWNKFFPS</sequence>
<evidence type="ECO:0000313" key="2">
    <source>
        <dbReference type="Proteomes" id="UP001302126"/>
    </source>
</evidence>
<gene>
    <name evidence="1" type="ORF">QBC35DRAFT_190548</name>
</gene>
<name>A0AAN6WUI0_9PEZI</name>
<dbReference type="AlphaFoldDB" id="A0AAN6WUI0"/>
<dbReference type="EMBL" id="MU864386">
    <property type="protein sequence ID" value="KAK4188628.1"/>
    <property type="molecule type" value="Genomic_DNA"/>
</dbReference>
<protein>
    <submittedName>
        <fullName evidence="1">Uncharacterized protein</fullName>
    </submittedName>
</protein>
<evidence type="ECO:0000313" key="1">
    <source>
        <dbReference type="EMBL" id="KAK4188628.1"/>
    </source>
</evidence>
<dbReference type="Proteomes" id="UP001302126">
    <property type="component" value="Unassembled WGS sequence"/>
</dbReference>
<comment type="caution">
    <text evidence="1">The sequence shown here is derived from an EMBL/GenBank/DDBJ whole genome shotgun (WGS) entry which is preliminary data.</text>
</comment>
<keyword evidence="2" id="KW-1185">Reference proteome</keyword>
<proteinExistence type="predicted"/>
<reference evidence="1" key="2">
    <citation type="submission" date="2023-05" db="EMBL/GenBank/DDBJ databases">
        <authorList>
            <consortium name="Lawrence Berkeley National Laboratory"/>
            <person name="Steindorff A."/>
            <person name="Hensen N."/>
            <person name="Bonometti L."/>
            <person name="Westerberg I."/>
            <person name="Brannstrom I.O."/>
            <person name="Guillou S."/>
            <person name="Cros-Aarteil S."/>
            <person name="Calhoun S."/>
            <person name="Haridas S."/>
            <person name="Kuo A."/>
            <person name="Mondo S."/>
            <person name="Pangilinan J."/>
            <person name="Riley R."/>
            <person name="Labutti K."/>
            <person name="Andreopoulos B."/>
            <person name="Lipzen A."/>
            <person name="Chen C."/>
            <person name="Yanf M."/>
            <person name="Daum C."/>
            <person name="Ng V."/>
            <person name="Clum A."/>
            <person name="Ohm R."/>
            <person name="Martin F."/>
            <person name="Silar P."/>
            <person name="Natvig D."/>
            <person name="Lalanne C."/>
            <person name="Gautier V."/>
            <person name="Ament-Velasquez S.L."/>
            <person name="Kruys A."/>
            <person name="Hutchinson M.I."/>
            <person name="Powell A.J."/>
            <person name="Barry K."/>
            <person name="Miller A.N."/>
            <person name="Grigoriev I.V."/>
            <person name="Debuchy R."/>
            <person name="Gladieux P."/>
            <person name="Thoren M.H."/>
            <person name="Johannesson H."/>
        </authorList>
    </citation>
    <scope>NUCLEOTIDE SEQUENCE</scope>
    <source>
        <strain evidence="1">PSN309</strain>
    </source>
</reference>
<reference evidence="1" key="1">
    <citation type="journal article" date="2023" name="Mol. Phylogenet. Evol.">
        <title>Genome-scale phylogeny and comparative genomics of the fungal order Sordariales.</title>
        <authorList>
            <person name="Hensen N."/>
            <person name="Bonometti L."/>
            <person name="Westerberg I."/>
            <person name="Brannstrom I.O."/>
            <person name="Guillou S."/>
            <person name="Cros-Aarteil S."/>
            <person name="Calhoun S."/>
            <person name="Haridas S."/>
            <person name="Kuo A."/>
            <person name="Mondo S."/>
            <person name="Pangilinan J."/>
            <person name="Riley R."/>
            <person name="LaButti K."/>
            <person name="Andreopoulos B."/>
            <person name="Lipzen A."/>
            <person name="Chen C."/>
            <person name="Yan M."/>
            <person name="Daum C."/>
            <person name="Ng V."/>
            <person name="Clum A."/>
            <person name="Steindorff A."/>
            <person name="Ohm R.A."/>
            <person name="Martin F."/>
            <person name="Silar P."/>
            <person name="Natvig D.O."/>
            <person name="Lalanne C."/>
            <person name="Gautier V."/>
            <person name="Ament-Velasquez S.L."/>
            <person name="Kruys A."/>
            <person name="Hutchinson M.I."/>
            <person name="Powell A.J."/>
            <person name="Barry K."/>
            <person name="Miller A.N."/>
            <person name="Grigoriev I.V."/>
            <person name="Debuchy R."/>
            <person name="Gladieux P."/>
            <person name="Hiltunen Thoren M."/>
            <person name="Johannesson H."/>
        </authorList>
    </citation>
    <scope>NUCLEOTIDE SEQUENCE</scope>
    <source>
        <strain evidence="1">PSN309</strain>
    </source>
</reference>
<organism evidence="1 2">
    <name type="scientific">Podospora australis</name>
    <dbReference type="NCBI Taxonomy" id="1536484"/>
    <lineage>
        <taxon>Eukaryota</taxon>
        <taxon>Fungi</taxon>
        <taxon>Dikarya</taxon>
        <taxon>Ascomycota</taxon>
        <taxon>Pezizomycotina</taxon>
        <taxon>Sordariomycetes</taxon>
        <taxon>Sordariomycetidae</taxon>
        <taxon>Sordariales</taxon>
        <taxon>Podosporaceae</taxon>
        <taxon>Podospora</taxon>
    </lineage>
</organism>